<dbReference type="GO" id="GO:0008289">
    <property type="term" value="F:lipid binding"/>
    <property type="evidence" value="ECO:0007669"/>
    <property type="project" value="UniProtKB-KW"/>
</dbReference>
<evidence type="ECO:0000256" key="10">
    <source>
        <dbReference type="SAM" id="Phobius"/>
    </source>
</evidence>
<dbReference type="PANTHER" id="PTHR13466">
    <property type="entry name" value="TEX2 PROTEIN-RELATED"/>
    <property type="match status" value="1"/>
</dbReference>
<dbReference type="PANTHER" id="PTHR13466:SF19">
    <property type="entry name" value="NUCLEUS-VACUOLE JUNCTION PROTEIN 2"/>
    <property type="match status" value="1"/>
</dbReference>
<keyword evidence="3 10" id="KW-0812">Transmembrane</keyword>
<dbReference type="PROSITE" id="PS51847">
    <property type="entry name" value="SMP"/>
    <property type="match status" value="1"/>
</dbReference>
<feature type="compositionally biased region" description="Basic and acidic residues" evidence="9">
    <location>
        <begin position="654"/>
        <end position="669"/>
    </location>
</feature>
<keyword evidence="8 10" id="KW-0472">Membrane</keyword>
<dbReference type="EMBL" id="NAJP01000023">
    <property type="protein sequence ID" value="TKA42302.1"/>
    <property type="molecule type" value="Genomic_DNA"/>
</dbReference>
<evidence type="ECO:0000256" key="4">
    <source>
        <dbReference type="ARBA" id="ARBA00022824"/>
    </source>
</evidence>
<feature type="compositionally biased region" description="Polar residues" evidence="9">
    <location>
        <begin position="931"/>
        <end position="940"/>
    </location>
</feature>
<evidence type="ECO:0000256" key="2">
    <source>
        <dbReference type="ARBA" id="ARBA00022448"/>
    </source>
</evidence>
<evidence type="ECO:0000313" key="12">
    <source>
        <dbReference type="EMBL" id="TKA42302.1"/>
    </source>
</evidence>
<keyword evidence="5 10" id="KW-1133">Transmembrane helix</keyword>
<feature type="transmembrane region" description="Helical" evidence="10">
    <location>
        <begin position="7"/>
        <end position="33"/>
    </location>
</feature>
<feature type="compositionally biased region" description="Basic and acidic residues" evidence="9">
    <location>
        <begin position="1078"/>
        <end position="1104"/>
    </location>
</feature>
<dbReference type="GO" id="GO:0032865">
    <property type="term" value="C:ERMES complex"/>
    <property type="evidence" value="ECO:0007669"/>
    <property type="project" value="TreeGrafter"/>
</dbReference>
<sequence>MSFTALVVVYILGGLTFLPFLVAAVFIPAWLLLPRTEDGHAAGLEADSAWKGEGAGQVLDDDVAYEGSAAADATFAVLRSYHFPSALSALNARAAGSNGTAVGAGATSSVDGNGPETVEAGGGSVYQSMYRTVFDRGKTGATTGVLEKDGEDVSSVEGAAGKLNRKVVVSASVFYIVLRHGHLMLYDTASHTEVRHVISLAHHTISLTDGESDVLPDSDLFIKRTAIVLTPLHDILPTGHPSKSQVPPSPARPKPFYLFSSTCIEKEDFYHALLNTRASPPIPQPIAPEDVIKLQSTLHSTSLTPETRAFNALVGRIFLSLHRTSVLEHEVRTRIQKKISRVQKPAFITSLEVGAVDLGDSAPILSQPRLKDINVSGDITLAFDLRYVGGVRIGIAAVAKIDLGTRFKSRSIDLVLSTSIQRVAGKMLVRIKPSPSNRIWFCFESAPDMDIKVEPVVSSRQITYAFILRAIEERIRTVVVETLVKPNWDDVAFFDTRSQRVRGGIWTDEGAPEEVPADSESTNPAAKALLHASEKSISMPALSAPVDAMESSGSDTATGKHPDSASSTAKEQPAPLKRRPLASQPPKPLTTIPRPDMAPAPPFTKPLRSPSFTSLSTSTPVVAVDGVSGVPVRADDASLQPKNWQTKASAQNLNRREAVQAVREMRDRSMPAAAPGMAVPSGNAADDPESETETTETGSRRHSDMSTSPTTYDHPSRTNTARSTANSISSQASRQAQTQRKNMLAATAAATTAARNWGWNAIASRTAGRGGGATGGPRQPLFRGAGTASQTSLSPDQPMGRGQPLPPPGTPLPGPQKGIFAGLGSAVGGRGGTKRKPVLPSRKPSVQIGHGDVPVGLASASGTSLNIGGRHSSEVSTLNDGASVRSMEEEAIGVEDDFGPWRENSGMEDSHEDPESSSRPRVGHTVAAPPSTDTGSSASVATGVGEEGQRDESGVRASSGASAEDEQLPPPLPARRSTIQSVRSDAAEHVAMGSPVDVAAEQHHDPSLSEPYTPPAASREATDEGGPTQDNGYAAALSKYIASEEAGIEGGSMDSKDINTPPSELDDLAYSHAGEVTESLHSDVGDPKAESEAESTKPVGRSEA</sequence>
<protein>
    <recommendedName>
        <fullName evidence="11">SMP-LTD domain-containing protein</fullName>
    </recommendedName>
</protein>
<dbReference type="GO" id="GO:0005789">
    <property type="term" value="C:endoplasmic reticulum membrane"/>
    <property type="evidence" value="ECO:0007669"/>
    <property type="project" value="UniProtKB-SubCell"/>
</dbReference>
<feature type="region of interest" description="Disordered" evidence="9">
    <location>
        <begin position="644"/>
        <end position="1032"/>
    </location>
</feature>
<feature type="region of interest" description="Disordered" evidence="9">
    <location>
        <begin position="1046"/>
        <end position="1104"/>
    </location>
</feature>
<evidence type="ECO:0000256" key="1">
    <source>
        <dbReference type="ARBA" id="ARBA00004586"/>
    </source>
</evidence>
<accession>A0A4U0V255</accession>
<proteinExistence type="predicted"/>
<keyword evidence="6" id="KW-0445">Lipid transport</keyword>
<dbReference type="STRING" id="329885.A0A4U0V255"/>
<dbReference type="InterPro" id="IPR031468">
    <property type="entry name" value="SMP_LBD"/>
</dbReference>
<dbReference type="GO" id="GO:1990456">
    <property type="term" value="P:mitochondrion-endoplasmic reticulum membrane tethering"/>
    <property type="evidence" value="ECO:0007669"/>
    <property type="project" value="TreeGrafter"/>
</dbReference>
<evidence type="ECO:0000259" key="11">
    <source>
        <dbReference type="PROSITE" id="PS51847"/>
    </source>
</evidence>
<dbReference type="GO" id="GO:0015914">
    <property type="term" value="P:phospholipid transport"/>
    <property type="evidence" value="ECO:0007669"/>
    <property type="project" value="TreeGrafter"/>
</dbReference>
<feature type="compositionally biased region" description="Polar residues" evidence="9">
    <location>
        <begin position="644"/>
        <end position="653"/>
    </location>
</feature>
<dbReference type="Proteomes" id="UP000310066">
    <property type="component" value="Unassembled WGS sequence"/>
</dbReference>
<evidence type="ECO:0000256" key="3">
    <source>
        <dbReference type="ARBA" id="ARBA00022692"/>
    </source>
</evidence>
<feature type="domain" description="SMP-LTD" evidence="11">
    <location>
        <begin position="303"/>
        <end position="494"/>
    </location>
</feature>
<dbReference type="CDD" id="cd21675">
    <property type="entry name" value="SMP_TEX2"/>
    <property type="match status" value="1"/>
</dbReference>
<evidence type="ECO:0000256" key="7">
    <source>
        <dbReference type="ARBA" id="ARBA00023121"/>
    </source>
</evidence>
<organism evidence="12 13">
    <name type="scientific">Friedmanniomyces endolithicus</name>
    <dbReference type="NCBI Taxonomy" id="329885"/>
    <lineage>
        <taxon>Eukaryota</taxon>
        <taxon>Fungi</taxon>
        <taxon>Dikarya</taxon>
        <taxon>Ascomycota</taxon>
        <taxon>Pezizomycotina</taxon>
        <taxon>Dothideomycetes</taxon>
        <taxon>Dothideomycetidae</taxon>
        <taxon>Mycosphaerellales</taxon>
        <taxon>Teratosphaeriaceae</taxon>
        <taxon>Friedmanniomyces</taxon>
    </lineage>
</organism>
<comment type="caution">
    <text evidence="12">The sequence shown here is derived from an EMBL/GenBank/DDBJ whole genome shotgun (WGS) entry which is preliminary data.</text>
</comment>
<keyword evidence="7" id="KW-0446">Lipid-binding</keyword>
<comment type="subcellular location">
    <subcellularLocation>
        <location evidence="1">Endoplasmic reticulum membrane</location>
    </subcellularLocation>
</comment>
<feature type="compositionally biased region" description="Low complexity" evidence="9">
    <location>
        <begin position="606"/>
        <end position="616"/>
    </location>
</feature>
<feature type="compositionally biased region" description="Acidic residues" evidence="9">
    <location>
        <begin position="889"/>
        <end position="898"/>
    </location>
</feature>
<feature type="compositionally biased region" description="Low complexity" evidence="9">
    <location>
        <begin position="727"/>
        <end position="754"/>
    </location>
</feature>
<feature type="compositionally biased region" description="Polar residues" evidence="9">
    <location>
        <begin position="705"/>
        <end position="726"/>
    </location>
</feature>
<keyword evidence="4" id="KW-0256">Endoplasmic reticulum</keyword>
<evidence type="ECO:0000256" key="9">
    <source>
        <dbReference type="SAM" id="MobiDB-lite"/>
    </source>
</evidence>
<dbReference type="OrthoDB" id="26740at2759"/>
<evidence type="ECO:0000256" key="6">
    <source>
        <dbReference type="ARBA" id="ARBA00023055"/>
    </source>
</evidence>
<dbReference type="AlphaFoldDB" id="A0A4U0V255"/>
<keyword evidence="2" id="KW-0813">Transport</keyword>
<feature type="region of interest" description="Disordered" evidence="9">
    <location>
        <begin position="546"/>
        <end position="616"/>
    </location>
</feature>
<evidence type="ECO:0000256" key="5">
    <source>
        <dbReference type="ARBA" id="ARBA00022989"/>
    </source>
</evidence>
<gene>
    <name evidence="12" type="ORF">B0A54_06751</name>
</gene>
<feature type="region of interest" description="Disordered" evidence="9">
    <location>
        <begin position="504"/>
        <end position="523"/>
    </location>
</feature>
<evidence type="ECO:0000313" key="13">
    <source>
        <dbReference type="Proteomes" id="UP000310066"/>
    </source>
</evidence>
<reference evidence="12 13" key="1">
    <citation type="submission" date="2017-03" db="EMBL/GenBank/DDBJ databases">
        <title>Genomes of endolithic fungi from Antarctica.</title>
        <authorList>
            <person name="Coleine C."/>
            <person name="Masonjones S."/>
            <person name="Stajich J.E."/>
        </authorList>
    </citation>
    <scope>NUCLEOTIDE SEQUENCE [LARGE SCALE GENOMIC DNA]</scope>
    <source>
        <strain evidence="12 13">CCFEE 5311</strain>
    </source>
</reference>
<feature type="compositionally biased region" description="Pro residues" evidence="9">
    <location>
        <begin position="804"/>
        <end position="814"/>
    </location>
</feature>
<evidence type="ECO:0000256" key="8">
    <source>
        <dbReference type="ARBA" id="ARBA00023136"/>
    </source>
</evidence>
<name>A0A4U0V255_9PEZI</name>